<dbReference type="InterPro" id="IPR052155">
    <property type="entry name" value="Biofilm_reg_signaling"/>
</dbReference>
<dbReference type="FunFam" id="3.30.70.270:FF:000001">
    <property type="entry name" value="Diguanylate cyclase domain protein"/>
    <property type="match status" value="1"/>
</dbReference>
<sequence>MDWFSHSSIGVLVLDRNLNCLDCNPFASELIWGSFNKTPNQDLPKHFAQAIQPHIDSLLKGEGDAYATHLVIDLAGEHLLLRSEFTLVDKGTANPRLFITLRNSSKSAQQARELKVFRNAVENTGSAVVITDPKGQIEYANQRFTEITGWNLEEIKGKRPNFLRSEKTTLETYKELWGTVLNHQQWRGTLLNKRKNGSTYWSLQNISPIHDELGNIINFVSVSEDISQIKEHDAQMEKMAYYDPLTNLGNRRSFRRTLDQYLDSPQEQGLNALLLLDLDHFKQINDTMGHEAGDALLTTIASRLNFCTRQRTSVFRLGGDEFTIIFRNCNDRTHVIERTNEVLSLLAQPIHIGPHEISITVSIGITLIGLDSPDASDLLRNADLAMYYAKKSGRNTFAFYEQHMDEEAQRTLSIEHDLRSALDGNQLRLVYQPQISADNGKITAIEALLRWDHPLDGPIPPDEFIPHAEETGLIIPIGRWVMAEACKAAKAIQDLGLPPIKVCVNLSTRQFDDPALISHIEEAIETSGLDPRWLELEITESMLMRDMSTAIDILNSIKQKGISLAIDDFGTGYSSLSYLKKMPVDLLKIDRSFLQDIPSDRDNMAITSTIIAMTKQLGLSVVAEGVENQAQMAFLNRNQCTLMQGYLISQPVSLTQFTSNYTDCQHFCGACNLDKTCDKRSIDPRVDLFN</sequence>
<dbReference type="SMART" id="SM00086">
    <property type="entry name" value="PAC"/>
    <property type="match status" value="1"/>
</dbReference>
<dbReference type="InterPro" id="IPR043128">
    <property type="entry name" value="Rev_trsase/Diguanyl_cyclase"/>
</dbReference>
<dbReference type="SMART" id="SM00052">
    <property type="entry name" value="EAL"/>
    <property type="match status" value="1"/>
</dbReference>
<feature type="domain" description="PAS" evidence="5">
    <location>
        <begin position="113"/>
        <end position="158"/>
    </location>
</feature>
<dbReference type="InterPro" id="IPR000160">
    <property type="entry name" value="GGDEF_dom"/>
</dbReference>
<dbReference type="EC" id="3.1.4.52" evidence="2"/>
<evidence type="ECO:0000259" key="7">
    <source>
        <dbReference type="PROSITE" id="PS50883"/>
    </source>
</evidence>
<dbReference type="InterPro" id="IPR029787">
    <property type="entry name" value="Nucleotide_cyclase"/>
</dbReference>
<dbReference type="InterPro" id="IPR001610">
    <property type="entry name" value="PAC"/>
</dbReference>
<dbReference type="InterPro" id="IPR035919">
    <property type="entry name" value="EAL_sf"/>
</dbReference>
<dbReference type="PANTHER" id="PTHR44757">
    <property type="entry name" value="DIGUANYLATE CYCLASE DGCP"/>
    <property type="match status" value="1"/>
</dbReference>
<accession>A0A7U8GTX2</accession>
<organism evidence="9 10">
    <name type="scientific">Neptuniibacter caesariensis</name>
    <dbReference type="NCBI Taxonomy" id="207954"/>
    <lineage>
        <taxon>Bacteria</taxon>
        <taxon>Pseudomonadati</taxon>
        <taxon>Pseudomonadota</taxon>
        <taxon>Gammaproteobacteria</taxon>
        <taxon>Oceanospirillales</taxon>
        <taxon>Oceanospirillaceae</taxon>
        <taxon>Neptuniibacter</taxon>
    </lineage>
</organism>
<dbReference type="PROSITE" id="PS50887">
    <property type="entry name" value="GGDEF"/>
    <property type="match status" value="1"/>
</dbReference>
<dbReference type="AlphaFoldDB" id="A0A7U8GTX2"/>
<evidence type="ECO:0000256" key="4">
    <source>
        <dbReference type="ARBA" id="ARBA00051114"/>
    </source>
</evidence>
<dbReference type="FunFam" id="3.20.20.450:FF:000001">
    <property type="entry name" value="Cyclic di-GMP phosphodiesterase yahA"/>
    <property type="match status" value="1"/>
</dbReference>
<comment type="caution">
    <text evidence="9">The sequence shown here is derived from an EMBL/GenBank/DDBJ whole genome shotgun (WGS) entry which is preliminary data.</text>
</comment>
<keyword evidence="10" id="KW-1185">Reference proteome</keyword>
<evidence type="ECO:0000256" key="2">
    <source>
        <dbReference type="ARBA" id="ARBA00012282"/>
    </source>
</evidence>
<dbReference type="Pfam" id="PF00990">
    <property type="entry name" value="GGDEF"/>
    <property type="match status" value="1"/>
</dbReference>
<dbReference type="GO" id="GO:0071111">
    <property type="term" value="F:cyclic-guanylate-specific phosphodiesterase activity"/>
    <property type="evidence" value="ECO:0007669"/>
    <property type="project" value="UniProtKB-EC"/>
</dbReference>
<dbReference type="GO" id="GO:0006355">
    <property type="term" value="P:regulation of DNA-templated transcription"/>
    <property type="evidence" value="ECO:0007669"/>
    <property type="project" value="InterPro"/>
</dbReference>
<feature type="domain" description="PAC" evidence="6">
    <location>
        <begin position="184"/>
        <end position="238"/>
    </location>
</feature>
<dbReference type="InterPro" id="IPR000700">
    <property type="entry name" value="PAS-assoc_C"/>
</dbReference>
<dbReference type="InterPro" id="IPR035965">
    <property type="entry name" value="PAS-like_dom_sf"/>
</dbReference>
<dbReference type="InterPro" id="IPR001633">
    <property type="entry name" value="EAL_dom"/>
</dbReference>
<dbReference type="NCBIfam" id="TIGR00229">
    <property type="entry name" value="sensory_box"/>
    <property type="match status" value="1"/>
</dbReference>
<evidence type="ECO:0000313" key="10">
    <source>
        <dbReference type="Proteomes" id="UP000002171"/>
    </source>
</evidence>
<dbReference type="PROSITE" id="PS50883">
    <property type="entry name" value="EAL"/>
    <property type="match status" value="1"/>
</dbReference>
<evidence type="ECO:0000313" key="9">
    <source>
        <dbReference type="EMBL" id="EAR62788.1"/>
    </source>
</evidence>
<dbReference type="CDD" id="cd01948">
    <property type="entry name" value="EAL"/>
    <property type="match status" value="1"/>
</dbReference>
<evidence type="ECO:0000259" key="5">
    <source>
        <dbReference type="PROSITE" id="PS50112"/>
    </source>
</evidence>
<keyword evidence="3" id="KW-0973">c-di-GMP</keyword>
<reference evidence="9 10" key="1">
    <citation type="submission" date="2006-02" db="EMBL/GenBank/DDBJ databases">
        <authorList>
            <person name="Pinhassi J."/>
            <person name="Pedros-Alio C."/>
            <person name="Ferriera S."/>
            <person name="Johnson J."/>
            <person name="Kravitz S."/>
            <person name="Halpern A."/>
            <person name="Remington K."/>
            <person name="Beeson K."/>
            <person name="Tran B."/>
            <person name="Rogers Y.-H."/>
            <person name="Friedman R."/>
            <person name="Venter J.C."/>
        </authorList>
    </citation>
    <scope>NUCLEOTIDE SEQUENCE [LARGE SCALE GENOMIC DNA]</scope>
    <source>
        <strain evidence="9 10">MED92</strain>
    </source>
</reference>
<dbReference type="NCBIfam" id="TIGR00254">
    <property type="entry name" value="GGDEF"/>
    <property type="match status" value="1"/>
</dbReference>
<dbReference type="SMART" id="SM00267">
    <property type="entry name" value="GGDEF"/>
    <property type="match status" value="1"/>
</dbReference>
<dbReference type="SUPFAM" id="SSF55785">
    <property type="entry name" value="PYP-like sensor domain (PAS domain)"/>
    <property type="match status" value="1"/>
</dbReference>
<comment type="catalytic activity">
    <reaction evidence="4">
        <text>3',3'-c-di-GMP + H2O = 5'-phosphoguanylyl(3'-&gt;5')guanosine + H(+)</text>
        <dbReference type="Rhea" id="RHEA:24902"/>
        <dbReference type="ChEBI" id="CHEBI:15377"/>
        <dbReference type="ChEBI" id="CHEBI:15378"/>
        <dbReference type="ChEBI" id="CHEBI:58754"/>
        <dbReference type="ChEBI" id="CHEBI:58805"/>
        <dbReference type="EC" id="3.1.4.52"/>
    </reaction>
    <physiologicalReaction direction="left-to-right" evidence="4">
        <dbReference type="Rhea" id="RHEA:24903"/>
    </physiologicalReaction>
</comment>
<comment type="cofactor">
    <cofactor evidence="1">
        <name>Mg(2+)</name>
        <dbReference type="ChEBI" id="CHEBI:18420"/>
    </cofactor>
</comment>
<dbReference type="Gene3D" id="3.30.70.270">
    <property type="match status" value="1"/>
</dbReference>
<dbReference type="PROSITE" id="PS50113">
    <property type="entry name" value="PAC"/>
    <property type="match status" value="1"/>
</dbReference>
<dbReference type="Gene3D" id="3.30.450.20">
    <property type="entry name" value="PAS domain"/>
    <property type="match status" value="1"/>
</dbReference>
<dbReference type="InterPro" id="IPR000014">
    <property type="entry name" value="PAS"/>
</dbReference>
<dbReference type="InterPro" id="IPR013767">
    <property type="entry name" value="PAS_fold"/>
</dbReference>
<feature type="domain" description="EAL" evidence="7">
    <location>
        <begin position="411"/>
        <end position="665"/>
    </location>
</feature>
<name>A0A7U8GTX2_NEPCE</name>
<evidence type="ECO:0000259" key="8">
    <source>
        <dbReference type="PROSITE" id="PS50887"/>
    </source>
</evidence>
<evidence type="ECO:0000256" key="1">
    <source>
        <dbReference type="ARBA" id="ARBA00001946"/>
    </source>
</evidence>
<dbReference type="Pfam" id="PF00563">
    <property type="entry name" value="EAL"/>
    <property type="match status" value="1"/>
</dbReference>
<dbReference type="GO" id="GO:0071732">
    <property type="term" value="P:cellular response to nitric oxide"/>
    <property type="evidence" value="ECO:0007669"/>
    <property type="project" value="UniProtKB-ARBA"/>
</dbReference>
<feature type="domain" description="GGDEF" evidence="8">
    <location>
        <begin position="269"/>
        <end position="402"/>
    </location>
</feature>
<protein>
    <recommendedName>
        <fullName evidence="2">cyclic-guanylate-specific phosphodiesterase</fullName>
        <ecNumber evidence="2">3.1.4.52</ecNumber>
    </recommendedName>
</protein>
<dbReference type="Gene3D" id="3.20.20.450">
    <property type="entry name" value="EAL domain"/>
    <property type="match status" value="1"/>
</dbReference>
<evidence type="ECO:0000259" key="6">
    <source>
        <dbReference type="PROSITE" id="PS50113"/>
    </source>
</evidence>
<dbReference type="CDD" id="cd01949">
    <property type="entry name" value="GGDEF"/>
    <property type="match status" value="1"/>
</dbReference>
<dbReference type="SUPFAM" id="SSF55073">
    <property type="entry name" value="Nucleotide cyclase"/>
    <property type="match status" value="1"/>
</dbReference>
<dbReference type="Proteomes" id="UP000002171">
    <property type="component" value="Unassembled WGS sequence"/>
</dbReference>
<evidence type="ECO:0000256" key="3">
    <source>
        <dbReference type="ARBA" id="ARBA00022636"/>
    </source>
</evidence>
<dbReference type="PROSITE" id="PS50112">
    <property type="entry name" value="PAS"/>
    <property type="match status" value="1"/>
</dbReference>
<dbReference type="EMBL" id="AAOW01000001">
    <property type="protein sequence ID" value="EAR62788.1"/>
    <property type="molecule type" value="Genomic_DNA"/>
</dbReference>
<dbReference type="PANTHER" id="PTHR44757:SF2">
    <property type="entry name" value="BIOFILM ARCHITECTURE MAINTENANCE PROTEIN MBAA"/>
    <property type="match status" value="1"/>
</dbReference>
<dbReference type="Pfam" id="PF00989">
    <property type="entry name" value="PAS"/>
    <property type="match status" value="1"/>
</dbReference>
<dbReference type="SMART" id="SM00091">
    <property type="entry name" value="PAS"/>
    <property type="match status" value="1"/>
</dbReference>
<dbReference type="CDD" id="cd00130">
    <property type="entry name" value="PAS"/>
    <property type="match status" value="1"/>
</dbReference>
<gene>
    <name evidence="9" type="ORF">MED92_06711</name>
</gene>
<dbReference type="SUPFAM" id="SSF141868">
    <property type="entry name" value="EAL domain-like"/>
    <property type="match status" value="1"/>
</dbReference>
<proteinExistence type="predicted"/>